<dbReference type="RefSeq" id="WP_008541385.1">
    <property type="nucleotide sequence ID" value="NZ_JH604913.1"/>
</dbReference>
<dbReference type="GO" id="GO:0022857">
    <property type="term" value="F:transmembrane transporter activity"/>
    <property type="evidence" value="ECO:0007669"/>
    <property type="project" value="InterPro"/>
</dbReference>
<dbReference type="PANTHER" id="PTHR43414:SF6">
    <property type="entry name" value="MULTIDRUG RESISTANCE PROTEIN MDTG"/>
    <property type="match status" value="1"/>
</dbReference>
<name>H3KDB7_9BURK</name>
<dbReference type="AlphaFoldDB" id="H3KDB7"/>
<accession>H3KDB7</accession>
<dbReference type="InterPro" id="IPR011701">
    <property type="entry name" value="MFS"/>
</dbReference>
<dbReference type="Pfam" id="PF07690">
    <property type="entry name" value="MFS_1"/>
    <property type="match status" value="1"/>
</dbReference>
<feature type="transmembrane region" description="Helical" evidence="7">
    <location>
        <begin position="285"/>
        <end position="303"/>
    </location>
</feature>
<keyword evidence="5 7" id="KW-1133">Transmembrane helix</keyword>
<feature type="transmembrane region" description="Helical" evidence="7">
    <location>
        <begin position="373"/>
        <end position="391"/>
    </location>
</feature>
<keyword evidence="3" id="KW-1003">Cell membrane</keyword>
<feature type="transmembrane region" description="Helical" evidence="7">
    <location>
        <begin position="309"/>
        <end position="331"/>
    </location>
</feature>
<evidence type="ECO:0000256" key="3">
    <source>
        <dbReference type="ARBA" id="ARBA00022475"/>
    </source>
</evidence>
<dbReference type="HOGENOM" id="CLU_001265_57_3_4"/>
<comment type="subcellular location">
    <subcellularLocation>
        <location evidence="1">Cell membrane</location>
        <topology evidence="1">Multi-pass membrane protein</topology>
    </subcellularLocation>
</comment>
<evidence type="ECO:0000313" key="10">
    <source>
        <dbReference type="Proteomes" id="UP000004956"/>
    </source>
</evidence>
<dbReference type="PATRIC" id="fig|762967.3.peg.581"/>
<feature type="transmembrane region" description="Helical" evidence="7">
    <location>
        <begin position="210"/>
        <end position="231"/>
    </location>
</feature>
<dbReference type="InterPro" id="IPR001958">
    <property type="entry name" value="Tet-R_TetA/multi-R_MdtG-like"/>
</dbReference>
<evidence type="ECO:0000256" key="1">
    <source>
        <dbReference type="ARBA" id="ARBA00004651"/>
    </source>
</evidence>
<feature type="transmembrane region" description="Helical" evidence="7">
    <location>
        <begin position="12"/>
        <end position="39"/>
    </location>
</feature>
<sequence length="408" mass="43838">MNTSAQQAWKPALIILSLSAVLMSVSYTMLIPFLPMYLLQELHVAQSDVNLWSGVIFSSSFLISGIMAPIWGAMADKRSRKLMAVRAAVLLSISYALGGIVQNEWQLLAMRCFQGFAAGLWPACLSLMTCYAPKEKLGICLGTLQGAMTAGGVLGPLAGGILAEAFDMRTTFFVGAVGLAIITFLLVFFIKEPPKAKTVEKHKVEKKNNLLKIPVVQRMLLAAGVVQLTILLQQPIMPLYVGELNGSMERIVFTTGLLFSVVGIAGVIASPVWGIVGQRWGFRPALYASLFGTAVFGMIQAIPDTLVPFGIWRFIGGLTFAGIFPAINAVLTNSTEPGDRGRIFGLSYAAQQVGSVLGPIFGGAMAMFLPLKAVVFTAGFVLLPLVIFLYLKKPAVEPSNAGEEKHFD</sequence>
<feature type="transmembrane region" description="Helical" evidence="7">
    <location>
        <begin position="83"/>
        <end position="101"/>
    </location>
</feature>
<evidence type="ECO:0000256" key="5">
    <source>
        <dbReference type="ARBA" id="ARBA00022989"/>
    </source>
</evidence>
<gene>
    <name evidence="9" type="ORF">HMPREF9440_00726</name>
</gene>
<dbReference type="PROSITE" id="PS50850">
    <property type="entry name" value="MFS"/>
    <property type="match status" value="1"/>
</dbReference>
<dbReference type="SUPFAM" id="SSF103473">
    <property type="entry name" value="MFS general substrate transporter"/>
    <property type="match status" value="1"/>
</dbReference>
<dbReference type="STRING" id="762967.HMPREF9440_00726"/>
<evidence type="ECO:0000256" key="4">
    <source>
        <dbReference type="ARBA" id="ARBA00022692"/>
    </source>
</evidence>
<dbReference type="InterPro" id="IPR036259">
    <property type="entry name" value="MFS_trans_sf"/>
</dbReference>
<feature type="domain" description="Major facilitator superfamily (MFS) profile" evidence="8">
    <location>
        <begin position="12"/>
        <end position="396"/>
    </location>
</feature>
<feature type="transmembrane region" description="Helical" evidence="7">
    <location>
        <begin position="343"/>
        <end position="367"/>
    </location>
</feature>
<dbReference type="InterPro" id="IPR020846">
    <property type="entry name" value="MFS_dom"/>
</dbReference>
<feature type="transmembrane region" description="Helical" evidence="7">
    <location>
        <begin position="144"/>
        <end position="166"/>
    </location>
</feature>
<protein>
    <submittedName>
        <fullName evidence="9">Transporter, major facilitator family protein</fullName>
    </submittedName>
</protein>
<dbReference type="EMBL" id="AFBQ01000099">
    <property type="protein sequence ID" value="EHY31888.1"/>
    <property type="molecule type" value="Genomic_DNA"/>
</dbReference>
<keyword evidence="6 7" id="KW-0472">Membrane</keyword>
<feature type="transmembrane region" description="Helical" evidence="7">
    <location>
        <begin position="51"/>
        <end position="71"/>
    </location>
</feature>
<feature type="transmembrane region" description="Helical" evidence="7">
    <location>
        <begin position="113"/>
        <end position="132"/>
    </location>
</feature>
<dbReference type="PRINTS" id="PR01035">
    <property type="entry name" value="TCRTETA"/>
</dbReference>
<feature type="transmembrane region" description="Helical" evidence="7">
    <location>
        <begin position="172"/>
        <end position="190"/>
    </location>
</feature>
<dbReference type="GO" id="GO:0005886">
    <property type="term" value="C:plasma membrane"/>
    <property type="evidence" value="ECO:0007669"/>
    <property type="project" value="UniProtKB-SubCell"/>
</dbReference>
<evidence type="ECO:0000259" key="8">
    <source>
        <dbReference type="PROSITE" id="PS50850"/>
    </source>
</evidence>
<evidence type="ECO:0000313" key="9">
    <source>
        <dbReference type="EMBL" id="EHY31888.1"/>
    </source>
</evidence>
<organism evidence="9 10">
    <name type="scientific">Sutterella parvirubra YIT 11816</name>
    <dbReference type="NCBI Taxonomy" id="762967"/>
    <lineage>
        <taxon>Bacteria</taxon>
        <taxon>Pseudomonadati</taxon>
        <taxon>Pseudomonadota</taxon>
        <taxon>Betaproteobacteria</taxon>
        <taxon>Burkholderiales</taxon>
        <taxon>Sutterellaceae</taxon>
        <taxon>Sutterella</taxon>
    </lineage>
</organism>
<dbReference type="Gene3D" id="1.20.1250.20">
    <property type="entry name" value="MFS general substrate transporter like domains"/>
    <property type="match status" value="2"/>
</dbReference>
<dbReference type="PANTHER" id="PTHR43414">
    <property type="entry name" value="MULTIDRUG RESISTANCE PROTEIN MDTG"/>
    <property type="match status" value="1"/>
</dbReference>
<dbReference type="Proteomes" id="UP000004956">
    <property type="component" value="Unassembled WGS sequence"/>
</dbReference>
<keyword evidence="4 7" id="KW-0812">Transmembrane</keyword>
<comment type="caution">
    <text evidence="9">The sequence shown here is derived from an EMBL/GenBank/DDBJ whole genome shotgun (WGS) entry which is preliminary data.</text>
</comment>
<evidence type="ECO:0000256" key="7">
    <source>
        <dbReference type="SAM" id="Phobius"/>
    </source>
</evidence>
<keyword evidence="10" id="KW-1185">Reference proteome</keyword>
<proteinExistence type="predicted"/>
<reference evidence="9 10" key="1">
    <citation type="submission" date="2011-11" db="EMBL/GenBank/DDBJ databases">
        <authorList>
            <person name="Weinstock G."/>
            <person name="Sodergren E."/>
            <person name="Clifton S."/>
            <person name="Fulton L."/>
            <person name="Fulton B."/>
            <person name="Courtney L."/>
            <person name="Fronick C."/>
            <person name="Harrison M."/>
            <person name="Strong C."/>
            <person name="Farmer C."/>
            <person name="Delahaunty K."/>
            <person name="Markovic C."/>
            <person name="Hall O."/>
            <person name="Minx P."/>
            <person name="Tomlinson C."/>
            <person name="Mitreva M."/>
            <person name="Hou S."/>
            <person name="Chen J."/>
            <person name="Wollam A."/>
            <person name="Pepin K.H."/>
            <person name="Johnson M."/>
            <person name="Bhonagiri V."/>
            <person name="Zhang X."/>
            <person name="Suruliraj S."/>
            <person name="Warren W."/>
            <person name="Chinwalla A."/>
            <person name="Mardis E.R."/>
            <person name="Wilson R.K."/>
        </authorList>
    </citation>
    <scope>NUCLEOTIDE SEQUENCE [LARGE SCALE GENOMIC DNA]</scope>
    <source>
        <strain evidence="9 10">YIT 11816</strain>
    </source>
</reference>
<feature type="transmembrane region" description="Helical" evidence="7">
    <location>
        <begin position="251"/>
        <end position="273"/>
    </location>
</feature>
<keyword evidence="2" id="KW-0813">Transport</keyword>
<evidence type="ECO:0000256" key="6">
    <source>
        <dbReference type="ARBA" id="ARBA00023136"/>
    </source>
</evidence>
<evidence type="ECO:0000256" key="2">
    <source>
        <dbReference type="ARBA" id="ARBA00022448"/>
    </source>
</evidence>